<dbReference type="PANTHER" id="PTHR32305:SF15">
    <property type="entry name" value="PROTEIN RHSA-RELATED"/>
    <property type="match status" value="1"/>
</dbReference>
<dbReference type="NCBIfam" id="TIGR03696">
    <property type="entry name" value="Rhs_assc_core"/>
    <property type="match status" value="1"/>
</dbReference>
<name>J9GC37_9ZZZZ</name>
<dbReference type="AlphaFoldDB" id="J9GC37"/>
<keyword evidence="1" id="KW-0472">Membrane</keyword>
<comment type="caution">
    <text evidence="2">The sequence shown here is derived from an EMBL/GenBank/DDBJ whole genome shotgun (WGS) entry which is preliminary data.</text>
</comment>
<proteinExistence type="predicted"/>
<evidence type="ECO:0000256" key="1">
    <source>
        <dbReference type="SAM" id="Phobius"/>
    </source>
</evidence>
<keyword evidence="1" id="KW-1133">Transmembrane helix</keyword>
<accession>J9GC37</accession>
<feature type="transmembrane region" description="Helical" evidence="1">
    <location>
        <begin position="105"/>
        <end position="125"/>
    </location>
</feature>
<dbReference type="Gene3D" id="2.180.10.10">
    <property type="entry name" value="RHS repeat-associated core"/>
    <property type="match status" value="1"/>
</dbReference>
<dbReference type="InterPro" id="IPR050708">
    <property type="entry name" value="T6SS_VgrG/RHS"/>
</dbReference>
<dbReference type="InterPro" id="IPR022385">
    <property type="entry name" value="Rhs_assc_core"/>
</dbReference>
<reference evidence="2" key="1">
    <citation type="journal article" date="2012" name="PLoS ONE">
        <title>Gene sets for utilization of primary and secondary nutrition supplies in the distal gut of endangered iberian lynx.</title>
        <authorList>
            <person name="Alcaide M."/>
            <person name="Messina E."/>
            <person name="Richter M."/>
            <person name="Bargiela R."/>
            <person name="Peplies J."/>
            <person name="Huws S.A."/>
            <person name="Newbold C.J."/>
            <person name="Golyshin P.N."/>
            <person name="Simon M.A."/>
            <person name="Lopez G."/>
            <person name="Yakimov M.M."/>
            <person name="Ferrer M."/>
        </authorList>
    </citation>
    <scope>NUCLEOTIDE SEQUENCE</scope>
</reference>
<gene>
    <name evidence="2" type="ORF">EVA_06995</name>
</gene>
<protein>
    <submittedName>
        <fullName evidence="2">Rhs family protein</fullName>
    </submittedName>
</protein>
<dbReference type="PANTHER" id="PTHR32305">
    <property type="match status" value="1"/>
</dbReference>
<organism evidence="2">
    <name type="scientific">gut metagenome</name>
    <dbReference type="NCBI Taxonomy" id="749906"/>
    <lineage>
        <taxon>unclassified sequences</taxon>
        <taxon>metagenomes</taxon>
        <taxon>organismal metagenomes</taxon>
    </lineage>
</organism>
<dbReference type="EMBL" id="AMCI01001653">
    <property type="protein sequence ID" value="EJX04897.1"/>
    <property type="molecule type" value="Genomic_DNA"/>
</dbReference>
<keyword evidence="1" id="KW-0812">Transmembrane</keyword>
<sequence>MADNKGNIIEENSFDAWGSRRDPDTQEIYTGTEAPNLMTGRGFTGHEHLDGFGLIHMNARLYDPILGRFLSPDPYVQLPDFTQAMNRYGYCMNSPLCYEDKNGEIIGWIIAGAIIGGAINVATHWDNISNFGQFLGYFGVGAAAGALGSLAGGAVGGAGFIGGAISGMVGGAASGFTLGTGNTLIAGGSFLNALGNGTMGAFSGAICGGH</sequence>
<evidence type="ECO:0000313" key="2">
    <source>
        <dbReference type="EMBL" id="EJX04897.1"/>
    </source>
</evidence>
<feature type="transmembrane region" description="Helical" evidence="1">
    <location>
        <begin position="137"/>
        <end position="161"/>
    </location>
</feature>